<dbReference type="GO" id="GO:0016491">
    <property type="term" value="F:oxidoreductase activity"/>
    <property type="evidence" value="ECO:0007669"/>
    <property type="project" value="UniProtKB-KW"/>
</dbReference>
<dbReference type="Pfam" id="PF00355">
    <property type="entry name" value="Rieske"/>
    <property type="match status" value="1"/>
</dbReference>
<keyword evidence="8" id="KW-0808">Transferase</keyword>
<comment type="caution">
    <text evidence="8">The sequence shown here is derived from an EMBL/GenBank/DDBJ whole genome shotgun (WGS) entry which is preliminary data.</text>
</comment>
<proteinExistence type="predicted"/>
<name>A6GA23_9BACT</name>
<reference evidence="8 9" key="1">
    <citation type="submission" date="2007-06" db="EMBL/GenBank/DDBJ databases">
        <authorList>
            <person name="Shimkets L."/>
            <person name="Ferriera S."/>
            <person name="Johnson J."/>
            <person name="Kravitz S."/>
            <person name="Beeson K."/>
            <person name="Sutton G."/>
            <person name="Rogers Y.-H."/>
            <person name="Friedman R."/>
            <person name="Frazier M."/>
            <person name="Venter J.C."/>
        </authorList>
    </citation>
    <scope>NUCLEOTIDE SEQUENCE [LARGE SCALE GENOMIC DNA]</scope>
    <source>
        <strain evidence="8 9">SIR-1</strain>
    </source>
</reference>
<dbReference type="InterPro" id="IPR050584">
    <property type="entry name" value="Cholesterol_7-desaturase"/>
</dbReference>
<evidence type="ECO:0000313" key="8">
    <source>
        <dbReference type="EMBL" id="EDM77236.1"/>
    </source>
</evidence>
<dbReference type="GO" id="GO:0046872">
    <property type="term" value="F:metal ion binding"/>
    <property type="evidence" value="ECO:0007669"/>
    <property type="project" value="UniProtKB-KW"/>
</dbReference>
<keyword evidence="9" id="KW-1185">Reference proteome</keyword>
<evidence type="ECO:0000256" key="6">
    <source>
        <dbReference type="SAM" id="MobiDB-lite"/>
    </source>
</evidence>
<dbReference type="EMBL" id="ABCS01000049">
    <property type="protein sequence ID" value="EDM77236.1"/>
    <property type="molecule type" value="Genomic_DNA"/>
</dbReference>
<dbReference type="Pfam" id="PF19112">
    <property type="entry name" value="VanA_C"/>
    <property type="match status" value="1"/>
</dbReference>
<keyword evidence="2" id="KW-0479">Metal-binding</keyword>
<dbReference type="SUPFAM" id="SSF50022">
    <property type="entry name" value="ISP domain"/>
    <property type="match status" value="1"/>
</dbReference>
<evidence type="ECO:0000256" key="4">
    <source>
        <dbReference type="ARBA" id="ARBA00023004"/>
    </source>
</evidence>
<dbReference type="CDD" id="cd03469">
    <property type="entry name" value="Rieske_RO_Alpha_N"/>
    <property type="match status" value="1"/>
</dbReference>
<organism evidence="8 9">
    <name type="scientific">Plesiocystis pacifica SIR-1</name>
    <dbReference type="NCBI Taxonomy" id="391625"/>
    <lineage>
        <taxon>Bacteria</taxon>
        <taxon>Pseudomonadati</taxon>
        <taxon>Myxococcota</taxon>
        <taxon>Polyangia</taxon>
        <taxon>Nannocystales</taxon>
        <taxon>Nannocystaceae</taxon>
        <taxon>Plesiocystis</taxon>
    </lineage>
</organism>
<feature type="region of interest" description="Disordered" evidence="6">
    <location>
        <begin position="335"/>
        <end position="354"/>
    </location>
</feature>
<evidence type="ECO:0000313" key="9">
    <source>
        <dbReference type="Proteomes" id="UP000005801"/>
    </source>
</evidence>
<keyword evidence="5" id="KW-0411">Iron-sulfur</keyword>
<keyword evidence="1" id="KW-0001">2Fe-2S</keyword>
<evidence type="ECO:0000256" key="1">
    <source>
        <dbReference type="ARBA" id="ARBA00022714"/>
    </source>
</evidence>
<gene>
    <name evidence="8" type="ORF">PPSIR1_17290</name>
</gene>
<dbReference type="InterPro" id="IPR036922">
    <property type="entry name" value="Rieske_2Fe-2S_sf"/>
</dbReference>
<feature type="domain" description="Rieske" evidence="7">
    <location>
        <begin position="6"/>
        <end position="111"/>
    </location>
</feature>
<dbReference type="STRING" id="391625.PPSIR1_17290"/>
<accession>A6GA23</accession>
<dbReference type="InterPro" id="IPR017941">
    <property type="entry name" value="Rieske_2Fe-2S"/>
</dbReference>
<dbReference type="GO" id="GO:0032259">
    <property type="term" value="P:methylation"/>
    <property type="evidence" value="ECO:0007669"/>
    <property type="project" value="UniProtKB-KW"/>
</dbReference>
<dbReference type="InterPro" id="IPR044043">
    <property type="entry name" value="VanA_C_cat"/>
</dbReference>
<keyword evidence="3" id="KW-0560">Oxidoreductase</keyword>
<sequence>MLHDSWYAVAWSHEIKRAPLARTILGRELLFRRSPTGQLHVTTNVCPHRQARLSAGKQLADGRIQCPYHAWEFDLDGRCVNVPTLPEDARVPPQACLTSYPAVEEQSLVWVWMGRPGGESTHPVPGFDYDSLGAQVRHQRLPSTRWQANYIDLIENALDPSHIQTVHPNTLGPNWAATVGNVSIEAFENGRGFTAVSGEPLRAVADRNLVDFRKLLRLPVVKTAHYRFDFGGVTQVRYEYADGCSDMAYAAITPSDEQHTWVFFGILRSHMRNFIGDALQQTAMFFLQREDLAAIANLSQERPADLRRRVSVGSDRMGNLYLKQLIRLLEAEGRGPDAAGRRPSLPVLDEDAAQ</sequence>
<dbReference type="PANTHER" id="PTHR21266">
    <property type="entry name" value="IRON-SULFUR DOMAIN CONTAINING PROTEIN"/>
    <property type="match status" value="1"/>
</dbReference>
<dbReference type="AlphaFoldDB" id="A6GA23"/>
<protein>
    <submittedName>
        <fullName evidence="8">Vanillate O-demethylase oxygenase, putative</fullName>
    </submittedName>
</protein>
<dbReference type="Gene3D" id="2.102.10.10">
    <property type="entry name" value="Rieske [2Fe-2S] iron-sulphur domain"/>
    <property type="match status" value="1"/>
</dbReference>
<evidence type="ECO:0000259" key="7">
    <source>
        <dbReference type="PROSITE" id="PS51296"/>
    </source>
</evidence>
<dbReference type="GO" id="GO:0051537">
    <property type="term" value="F:2 iron, 2 sulfur cluster binding"/>
    <property type="evidence" value="ECO:0007669"/>
    <property type="project" value="UniProtKB-KW"/>
</dbReference>
<dbReference type="Gene3D" id="3.90.380.10">
    <property type="entry name" value="Naphthalene 1,2-dioxygenase Alpha Subunit, Chain A, domain 1"/>
    <property type="match status" value="1"/>
</dbReference>
<dbReference type="PROSITE" id="PS51296">
    <property type="entry name" value="RIESKE"/>
    <property type="match status" value="1"/>
</dbReference>
<dbReference type="Proteomes" id="UP000005801">
    <property type="component" value="Unassembled WGS sequence"/>
</dbReference>
<dbReference type="PANTHER" id="PTHR21266:SF60">
    <property type="entry name" value="3-KETOSTEROID-9-ALPHA-MONOOXYGENASE, OXYGENASE COMPONENT"/>
    <property type="match status" value="1"/>
</dbReference>
<evidence type="ECO:0000256" key="5">
    <source>
        <dbReference type="ARBA" id="ARBA00023014"/>
    </source>
</evidence>
<dbReference type="SUPFAM" id="SSF55961">
    <property type="entry name" value="Bet v1-like"/>
    <property type="match status" value="1"/>
</dbReference>
<dbReference type="eggNOG" id="COG4638">
    <property type="taxonomic scope" value="Bacteria"/>
</dbReference>
<keyword evidence="8" id="KW-0489">Methyltransferase</keyword>
<evidence type="ECO:0000256" key="2">
    <source>
        <dbReference type="ARBA" id="ARBA00022723"/>
    </source>
</evidence>
<evidence type="ECO:0000256" key="3">
    <source>
        <dbReference type="ARBA" id="ARBA00023002"/>
    </source>
</evidence>
<keyword evidence="4" id="KW-0408">Iron</keyword>
<dbReference type="GO" id="GO:0008168">
    <property type="term" value="F:methyltransferase activity"/>
    <property type="evidence" value="ECO:0007669"/>
    <property type="project" value="UniProtKB-KW"/>
</dbReference>